<dbReference type="RefSeq" id="WP_149848309.1">
    <property type="nucleotide sequence ID" value="NZ_VUOB01000008.1"/>
</dbReference>
<comment type="caution">
    <text evidence="1">The sequence shown here is derived from an EMBL/GenBank/DDBJ whole genome shotgun (WGS) entry which is preliminary data.</text>
</comment>
<evidence type="ECO:0000313" key="1">
    <source>
        <dbReference type="EMBL" id="KAA2265262.1"/>
    </source>
</evidence>
<organism evidence="1 2">
    <name type="scientific">Solihabitans fulvus</name>
    <dbReference type="NCBI Taxonomy" id="1892852"/>
    <lineage>
        <taxon>Bacteria</taxon>
        <taxon>Bacillati</taxon>
        <taxon>Actinomycetota</taxon>
        <taxon>Actinomycetes</taxon>
        <taxon>Pseudonocardiales</taxon>
        <taxon>Pseudonocardiaceae</taxon>
        <taxon>Solihabitans</taxon>
    </lineage>
</organism>
<proteinExistence type="predicted"/>
<reference evidence="1 2" key="1">
    <citation type="submission" date="2019-09" db="EMBL/GenBank/DDBJ databases">
        <title>Goodfellowia gen. nov., a new genus of the Pseudonocardineae related to Actinoalloteichus, containing Goodfellowia coeruleoviolacea gen. nov., comb. nov. gen. nov., comb. nov.</title>
        <authorList>
            <person name="Labeda D."/>
        </authorList>
    </citation>
    <scope>NUCLEOTIDE SEQUENCE [LARGE SCALE GENOMIC DNA]</scope>
    <source>
        <strain evidence="1 2">AN110305</strain>
    </source>
</reference>
<dbReference type="Proteomes" id="UP000323454">
    <property type="component" value="Unassembled WGS sequence"/>
</dbReference>
<accession>A0A5B2XQV1</accession>
<feature type="non-terminal residue" evidence="1">
    <location>
        <position position="67"/>
    </location>
</feature>
<keyword evidence="2" id="KW-1185">Reference proteome</keyword>
<reference evidence="1 2" key="2">
    <citation type="submission" date="2019-09" db="EMBL/GenBank/DDBJ databases">
        <authorList>
            <person name="Jin C."/>
        </authorList>
    </citation>
    <scope>NUCLEOTIDE SEQUENCE [LARGE SCALE GENOMIC DNA]</scope>
    <source>
        <strain evidence="1 2">AN110305</strain>
    </source>
</reference>
<dbReference type="AlphaFoldDB" id="A0A5B2XQV1"/>
<name>A0A5B2XQV1_9PSEU</name>
<evidence type="ECO:0000313" key="2">
    <source>
        <dbReference type="Proteomes" id="UP000323454"/>
    </source>
</evidence>
<protein>
    <submittedName>
        <fullName evidence="1">Uncharacterized protein</fullName>
    </submittedName>
</protein>
<sequence length="67" mass="7468">MRPEPTVHVAAFTNWMDAHRAEWLAAEAELTVWGGEAEPADQDSMVMFRLDGPSVLAQVTLARIFRA</sequence>
<dbReference type="EMBL" id="VUOB01000008">
    <property type="protein sequence ID" value="KAA2265262.1"/>
    <property type="molecule type" value="Genomic_DNA"/>
</dbReference>
<gene>
    <name evidence="1" type="ORF">F0L68_05340</name>
</gene>